<dbReference type="EMBL" id="UINC01065127">
    <property type="protein sequence ID" value="SVB94451.1"/>
    <property type="molecule type" value="Genomic_DNA"/>
</dbReference>
<gene>
    <name evidence="2" type="ORF">METZ01_LOCUS247305</name>
</gene>
<feature type="non-terminal residue" evidence="2">
    <location>
        <position position="96"/>
    </location>
</feature>
<reference evidence="2" key="1">
    <citation type="submission" date="2018-05" db="EMBL/GenBank/DDBJ databases">
        <authorList>
            <person name="Lanie J.A."/>
            <person name="Ng W.-L."/>
            <person name="Kazmierczak K.M."/>
            <person name="Andrzejewski T.M."/>
            <person name="Davidsen T.M."/>
            <person name="Wayne K.J."/>
            <person name="Tettelin H."/>
            <person name="Glass J.I."/>
            <person name="Rusch D."/>
            <person name="Podicherti R."/>
            <person name="Tsui H.-C.T."/>
            <person name="Winkler M.E."/>
        </authorList>
    </citation>
    <scope>NUCLEOTIDE SEQUENCE</scope>
</reference>
<feature type="transmembrane region" description="Helical" evidence="1">
    <location>
        <begin position="49"/>
        <end position="73"/>
    </location>
</feature>
<dbReference type="PANTHER" id="PTHR43044">
    <property type="match status" value="1"/>
</dbReference>
<keyword evidence="1" id="KW-0472">Membrane</keyword>
<evidence type="ECO:0000313" key="2">
    <source>
        <dbReference type="EMBL" id="SVB94451.1"/>
    </source>
</evidence>
<keyword evidence="1" id="KW-1133">Transmembrane helix</keyword>
<dbReference type="PANTHER" id="PTHR43044:SF2">
    <property type="entry name" value="POLYSULPHIDE REDUCTASE NRFD"/>
    <property type="match status" value="1"/>
</dbReference>
<evidence type="ECO:0000256" key="1">
    <source>
        <dbReference type="SAM" id="Phobius"/>
    </source>
</evidence>
<accession>A0A382I6Z4</accession>
<dbReference type="AlphaFoldDB" id="A0A382I6Z4"/>
<organism evidence="2">
    <name type="scientific">marine metagenome</name>
    <dbReference type="NCBI Taxonomy" id="408172"/>
    <lineage>
        <taxon>unclassified sequences</taxon>
        <taxon>metagenomes</taxon>
        <taxon>ecological metagenomes</taxon>
    </lineage>
</organism>
<feature type="transmembrane region" description="Helical" evidence="1">
    <location>
        <begin position="9"/>
        <end position="29"/>
    </location>
</feature>
<sequence>MLETGPRYWVLLGTTMTIAGVFFFMPWIYQLIVGVGASGMNRNALWGTYLSNFIFWIGLSHSGTLLSAVLHITNSQWRKSIYRSAEAMTLFSLMTA</sequence>
<protein>
    <submittedName>
        <fullName evidence="2">Uncharacterized protein</fullName>
    </submittedName>
</protein>
<proteinExistence type="predicted"/>
<keyword evidence="1" id="KW-0812">Transmembrane</keyword>
<name>A0A382I6Z4_9ZZZZ</name>